<keyword evidence="2" id="KW-1185">Reference proteome</keyword>
<sequence length="562" mass="63009">MPVVGPTLKCLRGHPELARKPRLFNSSYTRQLLRFPSLGPFSTFIPARTRQPILTFTLFPESLTHRHLLSAPSVDPSRLLDPSPDPSSPSHSASHPLDPPFIFSSPPPHCLILRKNTPDATAHHSLHLPRCGNNHHSPFSSPSPSSSQRQQPSLAIFIALSIFVAAVATVTRHLPRPLHLPRSGSTSLAISLATGLRNQVGLPPLLAPIPSASLAIAVFFLLFILFPIFFSLLPLHHITPPPYFLYGDFKAYLKPGAEEEKASSSWCLSLFLCFIISISTSLCPVLHPDYTEFSLDLLESGRWKLKKMEVEHIGDAAECGDSATEPSQQKQQTTNDTENSGVKCVEMEGLACSKSVILDEPTRWNSTYLMLDIAMKYQKAFERLKEDDLLFVSEVADFGGPPSPKDWEEAHFLSQFLKRFYDAAICLSGSLYVIAHLYFTEIYAIESFLYDMSLSLEDSLSNMAKKMKVKFEKYQGRIEKVNMMLVVAVVLDPRLKLDHVKFSYYEILTSDAAEELTKKVRNALYRLHEDWLRDSAVSTDVEENIEEIKAIESEVVNQVKLI</sequence>
<reference evidence="1 2" key="1">
    <citation type="journal article" date="2022" name="Hortic Res">
        <title>A haplotype resolved chromosomal level avocado genome allows analysis of novel avocado genes.</title>
        <authorList>
            <person name="Nath O."/>
            <person name="Fletcher S.J."/>
            <person name="Hayward A."/>
            <person name="Shaw L.M."/>
            <person name="Masouleh A.K."/>
            <person name="Furtado A."/>
            <person name="Henry R.J."/>
            <person name="Mitter N."/>
        </authorList>
    </citation>
    <scope>NUCLEOTIDE SEQUENCE [LARGE SCALE GENOMIC DNA]</scope>
    <source>
        <strain evidence="2">cv. Hass</strain>
    </source>
</reference>
<comment type="caution">
    <text evidence="1">The sequence shown here is derived from an EMBL/GenBank/DDBJ whole genome shotgun (WGS) entry which is preliminary data.</text>
</comment>
<evidence type="ECO:0000313" key="2">
    <source>
        <dbReference type="Proteomes" id="UP001234297"/>
    </source>
</evidence>
<proteinExistence type="predicted"/>
<organism evidence="1 2">
    <name type="scientific">Persea americana</name>
    <name type="common">Avocado</name>
    <dbReference type="NCBI Taxonomy" id="3435"/>
    <lineage>
        <taxon>Eukaryota</taxon>
        <taxon>Viridiplantae</taxon>
        <taxon>Streptophyta</taxon>
        <taxon>Embryophyta</taxon>
        <taxon>Tracheophyta</taxon>
        <taxon>Spermatophyta</taxon>
        <taxon>Magnoliopsida</taxon>
        <taxon>Magnoliidae</taxon>
        <taxon>Laurales</taxon>
        <taxon>Lauraceae</taxon>
        <taxon>Persea</taxon>
    </lineage>
</organism>
<dbReference type="EMBL" id="CM056815">
    <property type="protein sequence ID" value="KAJ8630607.1"/>
    <property type="molecule type" value="Genomic_DNA"/>
</dbReference>
<evidence type="ECO:0000313" key="1">
    <source>
        <dbReference type="EMBL" id="KAJ8630607.1"/>
    </source>
</evidence>
<protein>
    <submittedName>
        <fullName evidence="1">Uncharacterized protein</fullName>
    </submittedName>
</protein>
<accession>A0ACC2LB50</accession>
<gene>
    <name evidence="1" type="ORF">MRB53_023930</name>
</gene>
<dbReference type="Proteomes" id="UP001234297">
    <property type="component" value="Chromosome 7"/>
</dbReference>
<name>A0ACC2LB50_PERAE</name>